<dbReference type="InterPro" id="IPR029016">
    <property type="entry name" value="GAF-like_dom_sf"/>
</dbReference>
<organism evidence="2 3">
    <name type="scientific">Piscinibacterium candidicorallinum</name>
    <dbReference type="NCBI Taxonomy" id="1793872"/>
    <lineage>
        <taxon>Bacteria</taxon>
        <taxon>Pseudomonadati</taxon>
        <taxon>Pseudomonadota</taxon>
        <taxon>Betaproteobacteria</taxon>
        <taxon>Burkholderiales</taxon>
        <taxon>Piscinibacterium</taxon>
    </lineage>
</organism>
<dbReference type="SUPFAM" id="SSF55781">
    <property type="entry name" value="GAF domain-like"/>
    <property type="match status" value="1"/>
</dbReference>
<evidence type="ECO:0000259" key="1">
    <source>
        <dbReference type="Pfam" id="PF01590"/>
    </source>
</evidence>
<reference evidence="3" key="1">
    <citation type="journal article" date="2019" name="Int. J. Syst. Evol. Microbiol.">
        <title>The Global Catalogue of Microorganisms (GCM) 10K type strain sequencing project: providing services to taxonomists for standard genome sequencing and annotation.</title>
        <authorList>
            <consortium name="The Broad Institute Genomics Platform"/>
            <consortium name="The Broad Institute Genome Sequencing Center for Infectious Disease"/>
            <person name="Wu L."/>
            <person name="Ma J."/>
        </authorList>
    </citation>
    <scope>NUCLEOTIDE SEQUENCE [LARGE SCALE GENOMIC DNA]</scope>
    <source>
        <strain evidence="3">KCTC 52168</strain>
    </source>
</reference>
<feature type="domain" description="GAF" evidence="1">
    <location>
        <begin position="27"/>
        <end position="162"/>
    </location>
</feature>
<dbReference type="InterPro" id="IPR003018">
    <property type="entry name" value="GAF"/>
</dbReference>
<dbReference type="Pfam" id="PF01590">
    <property type="entry name" value="GAF"/>
    <property type="match status" value="1"/>
</dbReference>
<proteinExistence type="predicted"/>
<accession>A0ABV7H4H3</accession>
<evidence type="ECO:0000313" key="2">
    <source>
        <dbReference type="EMBL" id="MFC3148818.1"/>
    </source>
</evidence>
<keyword evidence="3" id="KW-1185">Reference proteome</keyword>
<dbReference type="Proteomes" id="UP001595556">
    <property type="component" value="Unassembled WGS sequence"/>
</dbReference>
<dbReference type="RefSeq" id="WP_377305110.1">
    <property type="nucleotide sequence ID" value="NZ_CP180191.1"/>
</dbReference>
<protein>
    <submittedName>
        <fullName evidence="2">GAF domain-containing protein</fullName>
    </submittedName>
</protein>
<dbReference type="EMBL" id="JBHRTI010000010">
    <property type="protein sequence ID" value="MFC3148818.1"/>
    <property type="molecule type" value="Genomic_DNA"/>
</dbReference>
<comment type="caution">
    <text evidence="2">The sequence shown here is derived from an EMBL/GenBank/DDBJ whole genome shotgun (WGS) entry which is preliminary data.</text>
</comment>
<gene>
    <name evidence="2" type="ORF">ACFOEN_14390</name>
</gene>
<name>A0ABV7H4H3_9BURK</name>
<dbReference type="Gene3D" id="3.30.450.40">
    <property type="match status" value="1"/>
</dbReference>
<sequence length="172" mass="18908">MTLNTPALSAALAQHLEGRSGIARVWESACVHLSDRLQCTRVSLWLYSGERDALDQLCLLDARTKRFASGMRLSRGDFPEYFQALRESDVIDAPSARTHPATACFGDAYFLPADIHSLLDRLVFDAGEPVAVICCEHCAAPRTWSEQDHEILAAVAHEIGQAFTLARSTHVA</sequence>
<evidence type="ECO:0000313" key="3">
    <source>
        <dbReference type="Proteomes" id="UP001595556"/>
    </source>
</evidence>